<proteinExistence type="predicted"/>
<protein>
    <submittedName>
        <fullName evidence="2">MIR domain-containing protein</fullName>
    </submittedName>
</protein>
<evidence type="ECO:0000256" key="1">
    <source>
        <dbReference type="SAM" id="Phobius"/>
    </source>
</evidence>
<dbReference type="AlphaFoldDB" id="A0A0L6VXZ3"/>
<keyword evidence="1" id="KW-0472">Membrane</keyword>
<evidence type="ECO:0000313" key="3">
    <source>
        <dbReference type="Proteomes" id="UP000037175"/>
    </source>
</evidence>
<comment type="caution">
    <text evidence="2">The sequence shown here is derived from an EMBL/GenBank/DDBJ whole genome shotgun (WGS) entry which is preliminary data.</text>
</comment>
<gene>
    <name evidence="2" type="ORF">Tfer_3255</name>
</gene>
<organism evidence="2 3">
    <name type="scientific">Thermincola ferriacetica</name>
    <dbReference type="NCBI Taxonomy" id="281456"/>
    <lineage>
        <taxon>Bacteria</taxon>
        <taxon>Bacillati</taxon>
        <taxon>Bacillota</taxon>
        <taxon>Clostridia</taxon>
        <taxon>Eubacteriales</taxon>
        <taxon>Thermincolaceae</taxon>
        <taxon>Thermincola</taxon>
    </lineage>
</organism>
<dbReference type="RefSeq" id="WP_052219160.1">
    <property type="nucleotide sequence ID" value="NZ_LGTE01000044.1"/>
</dbReference>
<keyword evidence="1" id="KW-0812">Transmembrane</keyword>
<dbReference type="Proteomes" id="UP000037175">
    <property type="component" value="Unassembled WGS sequence"/>
</dbReference>
<sequence>MMAPRMVTMRNKMRTGGEGGRSSDATILVEGRDYFEYYFVFILGLVNIFIIILAVVALVTIVYVLPKQLRKISQQLNDLIEVTKKNVDS</sequence>
<keyword evidence="1" id="KW-1133">Transmembrane helix</keyword>
<reference evidence="3" key="1">
    <citation type="submission" date="2015-07" db="EMBL/GenBank/DDBJ databases">
        <title>Complete Genome of Thermincola ferriacetica strain Z-0001T.</title>
        <authorList>
            <person name="Lusk B."/>
            <person name="Badalamenti J.P."/>
            <person name="Parameswaran P."/>
            <person name="Bond D.R."/>
            <person name="Torres C.I."/>
        </authorList>
    </citation>
    <scope>NUCLEOTIDE SEQUENCE [LARGE SCALE GENOMIC DNA]</scope>
    <source>
        <strain evidence="3">Z-0001</strain>
    </source>
</reference>
<evidence type="ECO:0000313" key="2">
    <source>
        <dbReference type="EMBL" id="KNZ68202.1"/>
    </source>
</evidence>
<feature type="transmembrane region" description="Helical" evidence="1">
    <location>
        <begin position="37"/>
        <end position="65"/>
    </location>
</feature>
<name>A0A0L6VXZ3_9FIRM</name>
<accession>A0A0L6VXZ3</accession>
<keyword evidence="3" id="KW-1185">Reference proteome</keyword>
<dbReference type="EMBL" id="LGTE01000044">
    <property type="protein sequence ID" value="KNZ68202.1"/>
    <property type="molecule type" value="Genomic_DNA"/>
</dbReference>